<evidence type="ECO:0000256" key="9">
    <source>
        <dbReference type="ARBA" id="ARBA00023288"/>
    </source>
</evidence>
<keyword evidence="12" id="KW-1185">Reference proteome</keyword>
<evidence type="ECO:0000256" key="1">
    <source>
        <dbReference type="ARBA" id="ARBA00004498"/>
    </source>
</evidence>
<dbReference type="GO" id="GO:0005125">
    <property type="term" value="F:cytokine activity"/>
    <property type="evidence" value="ECO:0007669"/>
    <property type="project" value="TreeGrafter"/>
</dbReference>
<keyword evidence="3 10" id="KW-0217">Developmental protein</keyword>
<dbReference type="WBParaSite" id="PSAMB.scaffold358size54778.g5060.t2">
    <property type="protein sequence ID" value="PSAMB.scaffold358size54778.g5060.t2"/>
    <property type="gene ID" value="PSAMB.scaffold358size54778.g5060"/>
</dbReference>
<comment type="function">
    <text evidence="10">Ligand for members of the frizzled family of seven transmembrane receptors.</text>
</comment>
<evidence type="ECO:0000256" key="11">
    <source>
        <dbReference type="SAM" id="SignalP"/>
    </source>
</evidence>
<dbReference type="SMART" id="SM00097">
    <property type="entry name" value="WNT1"/>
    <property type="match status" value="1"/>
</dbReference>
<keyword evidence="4" id="KW-0964">Secreted</keyword>
<evidence type="ECO:0000256" key="10">
    <source>
        <dbReference type="RuleBase" id="RU003500"/>
    </source>
</evidence>
<keyword evidence="9" id="KW-0449">Lipoprotein</keyword>
<evidence type="ECO:0000256" key="6">
    <source>
        <dbReference type="ARBA" id="ARBA00022687"/>
    </source>
</evidence>
<comment type="subcellular location">
    <subcellularLocation>
        <location evidence="1 10">Secreted</location>
        <location evidence="1 10">Extracellular space</location>
        <location evidence="1 10">Extracellular matrix</location>
    </subcellularLocation>
</comment>
<feature type="chain" id="PRO_5037390765" description="Protein Wnt" evidence="11">
    <location>
        <begin position="21"/>
        <end position="372"/>
    </location>
</feature>
<accession>A0A914WA87</accession>
<dbReference type="Gene3D" id="3.30.2460.20">
    <property type="match status" value="1"/>
</dbReference>
<dbReference type="GO" id="GO:0005109">
    <property type="term" value="F:frizzled binding"/>
    <property type="evidence" value="ECO:0007669"/>
    <property type="project" value="TreeGrafter"/>
</dbReference>
<evidence type="ECO:0000256" key="2">
    <source>
        <dbReference type="ARBA" id="ARBA00005683"/>
    </source>
</evidence>
<dbReference type="PRINTS" id="PR01349">
    <property type="entry name" value="WNTPROTEIN"/>
</dbReference>
<keyword evidence="8" id="KW-0325">Glycoprotein</keyword>
<dbReference type="PANTHER" id="PTHR12027:SF77">
    <property type="entry name" value="PROTEIN WNT-5"/>
    <property type="match status" value="1"/>
</dbReference>
<comment type="similarity">
    <text evidence="2 10">Belongs to the Wnt family.</text>
</comment>
<dbReference type="GO" id="GO:0060070">
    <property type="term" value="P:canonical Wnt signaling pathway"/>
    <property type="evidence" value="ECO:0007669"/>
    <property type="project" value="TreeGrafter"/>
</dbReference>
<keyword evidence="7" id="KW-1015">Disulfide bond</keyword>
<dbReference type="PANTHER" id="PTHR12027">
    <property type="entry name" value="WNT RELATED"/>
    <property type="match status" value="1"/>
</dbReference>
<dbReference type="InterPro" id="IPR043158">
    <property type="entry name" value="Wnt_C"/>
</dbReference>
<dbReference type="Pfam" id="PF00110">
    <property type="entry name" value="wnt"/>
    <property type="match status" value="1"/>
</dbReference>
<proteinExistence type="inferred from homology"/>
<dbReference type="PROSITE" id="PS00246">
    <property type="entry name" value="WNT1"/>
    <property type="match status" value="1"/>
</dbReference>
<evidence type="ECO:0000256" key="7">
    <source>
        <dbReference type="ARBA" id="ARBA00023157"/>
    </source>
</evidence>
<evidence type="ECO:0000313" key="13">
    <source>
        <dbReference type="WBParaSite" id="PSAMB.scaffold358size54778.g5060.t2"/>
    </source>
</evidence>
<sequence length="372" mass="41713">MARILLLFVVSVLWPAPVDALEAAWWSSIAQLSAHYTPNSNNLLGAKPFCSQLTGLSPGQHRICDLFIDHMPAVGQGAQEAISECEHQFKQQRWNCSTPSGSGYVGPIHKRGTKEAAFTYAILSAGVTHEIGRRCRLGLLGSCGCSEADRPDNLHKDWTWGGCGDNVDYGYRFAKDFIDVREKEKSFPKRSNDHGRSLMNRWNNEVGRRVTKKLTRPRCKCHGVSGSCNLKTCWMQMPTTRQLGDALVSKYRTARRIQINQRGNMQIVGQPDKRDKSDFSKQPKQNFKSELVFLDDSPDYCRTDIVAGTTGTQGRPCKRGSSGPDSCDMLCCGRGYNTFTEETHSKCKCKFQWCCRVVCQTCLNRTTVDICK</sequence>
<evidence type="ECO:0000313" key="12">
    <source>
        <dbReference type="Proteomes" id="UP000887566"/>
    </source>
</evidence>
<dbReference type="Proteomes" id="UP000887566">
    <property type="component" value="Unplaced"/>
</dbReference>
<dbReference type="FunFam" id="3.30.2460.20:FF:000001">
    <property type="entry name" value="Wnt homolog"/>
    <property type="match status" value="1"/>
</dbReference>
<evidence type="ECO:0000256" key="8">
    <source>
        <dbReference type="ARBA" id="ARBA00023180"/>
    </source>
</evidence>
<keyword evidence="6 10" id="KW-0879">Wnt signaling pathway</keyword>
<evidence type="ECO:0000256" key="5">
    <source>
        <dbReference type="ARBA" id="ARBA00022530"/>
    </source>
</evidence>
<protein>
    <recommendedName>
        <fullName evidence="10">Protein Wnt</fullName>
    </recommendedName>
</protein>
<dbReference type="AlphaFoldDB" id="A0A914WA87"/>
<keyword evidence="5" id="KW-0272">Extracellular matrix</keyword>
<evidence type="ECO:0000256" key="3">
    <source>
        <dbReference type="ARBA" id="ARBA00022473"/>
    </source>
</evidence>
<dbReference type="GO" id="GO:0045165">
    <property type="term" value="P:cell fate commitment"/>
    <property type="evidence" value="ECO:0007669"/>
    <property type="project" value="TreeGrafter"/>
</dbReference>
<dbReference type="GO" id="GO:0030182">
    <property type="term" value="P:neuron differentiation"/>
    <property type="evidence" value="ECO:0007669"/>
    <property type="project" value="TreeGrafter"/>
</dbReference>
<keyword evidence="11" id="KW-0732">Signal</keyword>
<feature type="signal peptide" evidence="11">
    <location>
        <begin position="1"/>
        <end position="20"/>
    </location>
</feature>
<dbReference type="CDD" id="cd19337">
    <property type="entry name" value="Wnt_Wnt5"/>
    <property type="match status" value="1"/>
</dbReference>
<dbReference type="InterPro" id="IPR018161">
    <property type="entry name" value="Wnt_CS"/>
</dbReference>
<dbReference type="GO" id="GO:0000902">
    <property type="term" value="P:cell morphogenesis"/>
    <property type="evidence" value="ECO:0007669"/>
    <property type="project" value="UniProtKB-ARBA"/>
</dbReference>
<name>A0A914WA87_9BILA</name>
<dbReference type="InterPro" id="IPR005817">
    <property type="entry name" value="Wnt"/>
</dbReference>
<evidence type="ECO:0000256" key="4">
    <source>
        <dbReference type="ARBA" id="ARBA00022525"/>
    </source>
</evidence>
<dbReference type="GO" id="GO:0005615">
    <property type="term" value="C:extracellular space"/>
    <property type="evidence" value="ECO:0007669"/>
    <property type="project" value="TreeGrafter"/>
</dbReference>
<organism evidence="12 13">
    <name type="scientific">Plectus sambesii</name>
    <dbReference type="NCBI Taxonomy" id="2011161"/>
    <lineage>
        <taxon>Eukaryota</taxon>
        <taxon>Metazoa</taxon>
        <taxon>Ecdysozoa</taxon>
        <taxon>Nematoda</taxon>
        <taxon>Chromadorea</taxon>
        <taxon>Plectida</taxon>
        <taxon>Plectina</taxon>
        <taxon>Plectoidea</taxon>
        <taxon>Plectidae</taxon>
        <taxon>Plectus</taxon>
    </lineage>
</organism>
<reference evidence="13" key="1">
    <citation type="submission" date="2022-11" db="UniProtKB">
        <authorList>
            <consortium name="WormBaseParasite"/>
        </authorList>
    </citation>
    <scope>IDENTIFICATION</scope>
</reference>